<evidence type="ECO:0000313" key="3">
    <source>
        <dbReference type="Proteomes" id="UP001386437"/>
    </source>
</evidence>
<proteinExistence type="predicted"/>
<dbReference type="Pfam" id="PF01584">
    <property type="entry name" value="CheW"/>
    <property type="match status" value="1"/>
</dbReference>
<comment type="caution">
    <text evidence="2">The sequence shown here is derived from an EMBL/GenBank/DDBJ whole genome shotgun (WGS) entry which is preliminary data.</text>
</comment>
<dbReference type="EMBL" id="JACFYJ010000164">
    <property type="protein sequence ID" value="MEI6003175.1"/>
    <property type="molecule type" value="Genomic_DNA"/>
</dbReference>
<dbReference type="SMART" id="SM00260">
    <property type="entry name" value="CheW"/>
    <property type="match status" value="1"/>
</dbReference>
<dbReference type="InterPro" id="IPR002545">
    <property type="entry name" value="CheW-lke_dom"/>
</dbReference>
<dbReference type="Gene3D" id="2.40.50.180">
    <property type="entry name" value="CheA-289, Domain 4"/>
    <property type="match status" value="1"/>
</dbReference>
<dbReference type="InterPro" id="IPR036061">
    <property type="entry name" value="CheW-like_dom_sf"/>
</dbReference>
<keyword evidence="3" id="KW-1185">Reference proteome</keyword>
<reference evidence="2 3" key="1">
    <citation type="journal article" date="2022" name="Arch. Microbiol.">
        <title>Paraburkholderia bengalensis sp. nov. isolated from roots of Oryza sativa, IR64.</title>
        <authorList>
            <person name="Nag P."/>
            <person name="Mondal N."/>
            <person name="Sarkar J."/>
            <person name="Das S."/>
        </authorList>
    </citation>
    <scope>NUCLEOTIDE SEQUENCE [LARGE SCALE GENOMIC DNA]</scope>
    <source>
        <strain evidence="2 3">IR64_4_BI</strain>
    </source>
</reference>
<organism evidence="2 3">
    <name type="scientific">Paraburkholderia bengalensis</name>
    <dbReference type="NCBI Taxonomy" id="2747562"/>
    <lineage>
        <taxon>Bacteria</taxon>
        <taxon>Pseudomonadati</taxon>
        <taxon>Pseudomonadota</taxon>
        <taxon>Betaproteobacteria</taxon>
        <taxon>Burkholderiales</taxon>
        <taxon>Burkholderiaceae</taxon>
        <taxon>Paraburkholderia</taxon>
    </lineage>
</organism>
<accession>A0ABU8J5G7</accession>
<dbReference type="Proteomes" id="UP001386437">
    <property type="component" value="Unassembled WGS sequence"/>
</dbReference>
<dbReference type="RefSeq" id="WP_336602728.1">
    <property type="nucleotide sequence ID" value="NZ_JACFYJ010000164.1"/>
</dbReference>
<evidence type="ECO:0000259" key="1">
    <source>
        <dbReference type="PROSITE" id="PS50851"/>
    </source>
</evidence>
<gene>
    <name evidence="2" type="ORF">H3V53_40685</name>
</gene>
<sequence>MLFLLFELDGDRYALDAADIVEVQALCAAKAIPGAPAWVAGVVERDGEPVPVVDVAQLALGRASQQWRSTRLVFVRYRQHDDTGAPDRLLGLVVEQRDADAPHRARAFRRQRLATPHARWLGPVASDALGMIQWIDVQQMLGDDVKALLFPQPVAECPSAPQ</sequence>
<evidence type="ECO:0000313" key="2">
    <source>
        <dbReference type="EMBL" id="MEI6003175.1"/>
    </source>
</evidence>
<feature type="domain" description="CheW-like" evidence="1">
    <location>
        <begin position="1"/>
        <end position="146"/>
    </location>
</feature>
<name>A0ABU8J5G7_9BURK</name>
<dbReference type="SUPFAM" id="SSF50341">
    <property type="entry name" value="CheW-like"/>
    <property type="match status" value="1"/>
</dbReference>
<protein>
    <submittedName>
        <fullName evidence="2">Chemotaxis protein CheW</fullName>
    </submittedName>
</protein>
<dbReference type="PROSITE" id="PS50851">
    <property type="entry name" value="CHEW"/>
    <property type="match status" value="1"/>
</dbReference>